<organism evidence="1 2">
    <name type="scientific">Dipteronia dyeriana</name>
    <dbReference type="NCBI Taxonomy" id="168575"/>
    <lineage>
        <taxon>Eukaryota</taxon>
        <taxon>Viridiplantae</taxon>
        <taxon>Streptophyta</taxon>
        <taxon>Embryophyta</taxon>
        <taxon>Tracheophyta</taxon>
        <taxon>Spermatophyta</taxon>
        <taxon>Magnoliopsida</taxon>
        <taxon>eudicotyledons</taxon>
        <taxon>Gunneridae</taxon>
        <taxon>Pentapetalae</taxon>
        <taxon>rosids</taxon>
        <taxon>malvids</taxon>
        <taxon>Sapindales</taxon>
        <taxon>Sapindaceae</taxon>
        <taxon>Hippocastanoideae</taxon>
        <taxon>Acereae</taxon>
        <taxon>Dipteronia</taxon>
    </lineage>
</organism>
<name>A0AAD9TFS2_9ROSI</name>
<evidence type="ECO:0000313" key="1">
    <source>
        <dbReference type="EMBL" id="KAK2635171.1"/>
    </source>
</evidence>
<keyword evidence="2" id="KW-1185">Reference proteome</keyword>
<proteinExistence type="predicted"/>
<evidence type="ECO:0000313" key="2">
    <source>
        <dbReference type="Proteomes" id="UP001280121"/>
    </source>
</evidence>
<protein>
    <submittedName>
        <fullName evidence="1">Uncharacterized protein</fullName>
    </submittedName>
</protein>
<accession>A0AAD9TFS2</accession>
<dbReference type="PANTHER" id="PTHR47150">
    <property type="entry name" value="OS12G0169200 PROTEIN"/>
    <property type="match status" value="1"/>
</dbReference>
<dbReference type="Proteomes" id="UP001280121">
    <property type="component" value="Unassembled WGS sequence"/>
</dbReference>
<comment type="caution">
    <text evidence="1">The sequence shown here is derived from an EMBL/GenBank/DDBJ whole genome shotgun (WGS) entry which is preliminary data.</text>
</comment>
<sequence length="78" mass="9696">MTQYFNQQNNPVPLGDSILSHIVINRDRESADRRLFYDYFTENPRYNDQMFRRRFRMCRSLFLHIVEKVEAHDNYFMQ</sequence>
<dbReference type="AlphaFoldDB" id="A0AAD9TFS2"/>
<reference evidence="1" key="1">
    <citation type="journal article" date="2023" name="Plant J.">
        <title>Genome sequences and population genomics provide insights into the demographic history, inbreeding, and mutation load of two 'living fossil' tree species of Dipteronia.</title>
        <authorList>
            <person name="Feng Y."/>
            <person name="Comes H.P."/>
            <person name="Chen J."/>
            <person name="Zhu S."/>
            <person name="Lu R."/>
            <person name="Zhang X."/>
            <person name="Li P."/>
            <person name="Qiu J."/>
            <person name="Olsen K.M."/>
            <person name="Qiu Y."/>
        </authorList>
    </citation>
    <scope>NUCLEOTIDE SEQUENCE</scope>
    <source>
        <strain evidence="1">KIB01</strain>
    </source>
</reference>
<dbReference type="PANTHER" id="PTHR47150:SF7">
    <property type="entry name" value="NUCLEASE"/>
    <property type="match status" value="1"/>
</dbReference>
<gene>
    <name evidence="1" type="ORF">Ddye_029963</name>
</gene>
<dbReference type="EMBL" id="JANJYI010000009">
    <property type="protein sequence ID" value="KAK2635171.1"/>
    <property type="molecule type" value="Genomic_DNA"/>
</dbReference>